<dbReference type="EMBL" id="WNDA01000023">
    <property type="protein sequence ID" value="MTU70186.1"/>
    <property type="molecule type" value="Genomic_DNA"/>
</dbReference>
<name>A0AA43W5Q0_9BACT</name>
<protein>
    <submittedName>
        <fullName evidence="2">DUF3846 domain-containing protein</fullName>
    </submittedName>
</protein>
<reference evidence="2 3" key="1">
    <citation type="journal article" date="2019" name="Nat. Med.">
        <title>A library of human gut bacterial isolates paired with longitudinal multiomics data enables mechanistic microbiome research.</title>
        <authorList>
            <person name="Poyet M."/>
            <person name="Groussin M."/>
            <person name="Gibbons S.M."/>
            <person name="Avila-Pacheco J."/>
            <person name="Jiang X."/>
            <person name="Kearney S.M."/>
            <person name="Perrotta A.R."/>
            <person name="Berdy B."/>
            <person name="Zhao S."/>
            <person name="Lieberman T.D."/>
            <person name="Swanson P.K."/>
            <person name="Smith M."/>
            <person name="Roesemann S."/>
            <person name="Alexander J.E."/>
            <person name="Rich S.A."/>
            <person name="Livny J."/>
            <person name="Vlamakis H."/>
            <person name="Clish C."/>
            <person name="Bullock K."/>
            <person name="Deik A."/>
            <person name="Scott J."/>
            <person name="Pierce K.A."/>
            <person name="Xavier R.J."/>
            <person name="Alm E.J."/>
        </authorList>
    </citation>
    <scope>NUCLEOTIDE SEQUENCE [LARGE SCALE GENOMIC DNA]</scope>
    <source>
        <strain evidence="2 3">BIOML-A16</strain>
    </source>
</reference>
<accession>A0AA43W5Q0</accession>
<evidence type="ECO:0000313" key="3">
    <source>
        <dbReference type="Proteomes" id="UP000448908"/>
    </source>
</evidence>
<organism evidence="2 3">
    <name type="scientific">Parabacteroides merdae</name>
    <dbReference type="NCBI Taxonomy" id="46503"/>
    <lineage>
        <taxon>Bacteria</taxon>
        <taxon>Pseudomonadati</taxon>
        <taxon>Bacteroidota</taxon>
        <taxon>Bacteroidia</taxon>
        <taxon>Bacteroidales</taxon>
        <taxon>Tannerellaceae</taxon>
        <taxon>Parabacteroides</taxon>
    </lineage>
</organism>
<dbReference type="Pfam" id="PF12957">
    <property type="entry name" value="DUF3846"/>
    <property type="match status" value="1"/>
</dbReference>
<dbReference type="Proteomes" id="UP000448908">
    <property type="component" value="Unassembled WGS sequence"/>
</dbReference>
<sequence>MAKIIKTDGTCLPVHPSNGTDFSLKEMQAIVGGYIELVELNDTNTIVLNEEGKLNGLPLNIEATRVFRSYYPGSNDFIVGNVLICKTEQIL</sequence>
<proteinExistence type="predicted"/>
<dbReference type="InterPro" id="IPR024559">
    <property type="entry name" value="DUF3846"/>
</dbReference>
<evidence type="ECO:0000259" key="1">
    <source>
        <dbReference type="Pfam" id="PF12957"/>
    </source>
</evidence>
<evidence type="ECO:0000313" key="2">
    <source>
        <dbReference type="EMBL" id="MTU70186.1"/>
    </source>
</evidence>
<comment type="caution">
    <text evidence="2">The sequence shown here is derived from an EMBL/GenBank/DDBJ whole genome shotgun (WGS) entry which is preliminary data.</text>
</comment>
<dbReference type="RefSeq" id="WP_155157429.1">
    <property type="nucleotide sequence ID" value="NZ_WNCS01000020.1"/>
</dbReference>
<dbReference type="AlphaFoldDB" id="A0AA43W5Q0"/>
<feature type="domain" description="DUF3846" evidence="1">
    <location>
        <begin position="20"/>
        <end position="87"/>
    </location>
</feature>
<gene>
    <name evidence="2" type="ORF">GMD92_14205</name>
</gene>